<name>A0AAV9EUY9_ACOCL</name>
<evidence type="ECO:0000313" key="1">
    <source>
        <dbReference type="EMBL" id="KAK1317192.1"/>
    </source>
</evidence>
<accession>A0AAV9EUY9</accession>
<proteinExistence type="predicted"/>
<protein>
    <submittedName>
        <fullName evidence="1">Uncharacterized protein</fullName>
    </submittedName>
</protein>
<keyword evidence="2" id="KW-1185">Reference proteome</keyword>
<comment type="caution">
    <text evidence="1">The sequence shown here is derived from an EMBL/GenBank/DDBJ whole genome shotgun (WGS) entry which is preliminary data.</text>
</comment>
<sequence length="67" mass="7687">MDPKISEDSSSEIMFMDLALDQAKEAMSRLEVPVGLPDMLKWRPLIFYSSSGKILDSHRSFREVLKL</sequence>
<reference evidence="1" key="2">
    <citation type="submission" date="2023-06" db="EMBL/GenBank/DDBJ databases">
        <authorList>
            <person name="Ma L."/>
            <person name="Liu K.-W."/>
            <person name="Li Z."/>
            <person name="Hsiao Y.-Y."/>
            <person name="Qi Y."/>
            <person name="Fu T."/>
            <person name="Tang G."/>
            <person name="Zhang D."/>
            <person name="Sun W.-H."/>
            <person name="Liu D.-K."/>
            <person name="Li Y."/>
            <person name="Chen G.-Z."/>
            <person name="Liu X.-D."/>
            <person name="Liao X.-Y."/>
            <person name="Jiang Y.-T."/>
            <person name="Yu X."/>
            <person name="Hao Y."/>
            <person name="Huang J."/>
            <person name="Zhao X.-W."/>
            <person name="Ke S."/>
            <person name="Chen Y.-Y."/>
            <person name="Wu W.-L."/>
            <person name="Hsu J.-L."/>
            <person name="Lin Y.-F."/>
            <person name="Huang M.-D."/>
            <person name="Li C.-Y."/>
            <person name="Huang L."/>
            <person name="Wang Z.-W."/>
            <person name="Zhao X."/>
            <person name="Zhong W.-Y."/>
            <person name="Peng D.-H."/>
            <person name="Ahmad S."/>
            <person name="Lan S."/>
            <person name="Zhang J.-S."/>
            <person name="Tsai W.-C."/>
            <person name="Van De Peer Y."/>
            <person name="Liu Z.-J."/>
        </authorList>
    </citation>
    <scope>NUCLEOTIDE SEQUENCE</scope>
    <source>
        <strain evidence="1">CP</strain>
        <tissue evidence="1">Leaves</tissue>
    </source>
</reference>
<evidence type="ECO:0000313" key="2">
    <source>
        <dbReference type="Proteomes" id="UP001180020"/>
    </source>
</evidence>
<dbReference type="Proteomes" id="UP001180020">
    <property type="component" value="Unassembled WGS sequence"/>
</dbReference>
<dbReference type="EMBL" id="JAUJYO010000005">
    <property type="protein sequence ID" value="KAK1317192.1"/>
    <property type="molecule type" value="Genomic_DNA"/>
</dbReference>
<dbReference type="AlphaFoldDB" id="A0AAV9EUY9"/>
<organism evidence="1 2">
    <name type="scientific">Acorus calamus</name>
    <name type="common">Sweet flag</name>
    <dbReference type="NCBI Taxonomy" id="4465"/>
    <lineage>
        <taxon>Eukaryota</taxon>
        <taxon>Viridiplantae</taxon>
        <taxon>Streptophyta</taxon>
        <taxon>Embryophyta</taxon>
        <taxon>Tracheophyta</taxon>
        <taxon>Spermatophyta</taxon>
        <taxon>Magnoliopsida</taxon>
        <taxon>Liliopsida</taxon>
        <taxon>Acoraceae</taxon>
        <taxon>Acorus</taxon>
    </lineage>
</organism>
<reference evidence="1" key="1">
    <citation type="journal article" date="2023" name="Nat. Commun.">
        <title>Diploid and tetraploid genomes of Acorus and the evolution of monocots.</title>
        <authorList>
            <person name="Ma L."/>
            <person name="Liu K.W."/>
            <person name="Li Z."/>
            <person name="Hsiao Y.Y."/>
            <person name="Qi Y."/>
            <person name="Fu T."/>
            <person name="Tang G.D."/>
            <person name="Zhang D."/>
            <person name="Sun W.H."/>
            <person name="Liu D.K."/>
            <person name="Li Y."/>
            <person name="Chen G.Z."/>
            <person name="Liu X.D."/>
            <person name="Liao X.Y."/>
            <person name="Jiang Y.T."/>
            <person name="Yu X."/>
            <person name="Hao Y."/>
            <person name="Huang J."/>
            <person name="Zhao X.W."/>
            <person name="Ke S."/>
            <person name="Chen Y.Y."/>
            <person name="Wu W.L."/>
            <person name="Hsu J.L."/>
            <person name="Lin Y.F."/>
            <person name="Huang M.D."/>
            <person name="Li C.Y."/>
            <person name="Huang L."/>
            <person name="Wang Z.W."/>
            <person name="Zhao X."/>
            <person name="Zhong W.Y."/>
            <person name="Peng D.H."/>
            <person name="Ahmad S."/>
            <person name="Lan S."/>
            <person name="Zhang J.S."/>
            <person name="Tsai W.C."/>
            <person name="Van de Peer Y."/>
            <person name="Liu Z.J."/>
        </authorList>
    </citation>
    <scope>NUCLEOTIDE SEQUENCE</scope>
    <source>
        <strain evidence="1">CP</strain>
    </source>
</reference>
<gene>
    <name evidence="1" type="ORF">QJS10_CPA05g00582</name>
</gene>